<feature type="transmembrane region" description="Helical" evidence="1">
    <location>
        <begin position="296"/>
        <end position="319"/>
    </location>
</feature>
<dbReference type="Pfam" id="PF16980">
    <property type="entry name" value="CitMHS_2"/>
    <property type="match status" value="1"/>
</dbReference>
<dbReference type="AlphaFoldDB" id="A0A532UQP7"/>
<keyword evidence="1" id="KW-1133">Transmembrane helix</keyword>
<feature type="transmembrane region" description="Helical" evidence="1">
    <location>
        <begin position="225"/>
        <end position="248"/>
    </location>
</feature>
<organism evidence="2 3">
    <name type="scientific">candidate division LCP-89 bacterium B3_LCP</name>
    <dbReference type="NCBI Taxonomy" id="2012998"/>
    <lineage>
        <taxon>Bacteria</taxon>
        <taxon>Pseudomonadati</taxon>
        <taxon>Bacteria division LCP-89</taxon>
    </lineage>
</organism>
<accession>A0A532UQP7</accession>
<name>A0A532UQP7_UNCL8</name>
<evidence type="ECO:0000313" key="2">
    <source>
        <dbReference type="EMBL" id="TKJ37265.1"/>
    </source>
</evidence>
<feature type="transmembrane region" description="Helical" evidence="1">
    <location>
        <begin position="430"/>
        <end position="452"/>
    </location>
</feature>
<feature type="transmembrane region" description="Helical" evidence="1">
    <location>
        <begin position="269"/>
        <end position="290"/>
    </location>
</feature>
<keyword evidence="1" id="KW-0472">Membrane</keyword>
<protein>
    <submittedName>
        <fullName evidence="2">Sodium:proton antiporter</fullName>
    </submittedName>
</protein>
<comment type="caution">
    <text evidence="2">The sequence shown here is derived from an EMBL/GenBank/DDBJ whole genome shotgun (WGS) entry which is preliminary data.</text>
</comment>
<feature type="transmembrane region" description="Helical" evidence="1">
    <location>
        <begin position="53"/>
        <end position="77"/>
    </location>
</feature>
<gene>
    <name evidence="2" type="ORF">CEE37_14240</name>
</gene>
<feature type="transmembrane region" description="Helical" evidence="1">
    <location>
        <begin position="472"/>
        <end position="495"/>
    </location>
</feature>
<feature type="transmembrane region" description="Helical" evidence="1">
    <location>
        <begin position="378"/>
        <end position="409"/>
    </location>
</feature>
<dbReference type="InterPro" id="IPR031566">
    <property type="entry name" value="CitMHS_2"/>
</dbReference>
<feature type="transmembrane region" description="Helical" evidence="1">
    <location>
        <begin position="182"/>
        <end position="205"/>
    </location>
</feature>
<reference evidence="2 3" key="1">
    <citation type="submission" date="2017-06" db="EMBL/GenBank/DDBJ databases">
        <title>Novel microbial phyla capable of carbon fixation and sulfur reduction in deep-sea sediments.</title>
        <authorList>
            <person name="Huang J."/>
            <person name="Baker B."/>
            <person name="Wang Y."/>
        </authorList>
    </citation>
    <scope>NUCLEOTIDE SEQUENCE [LARGE SCALE GENOMIC DNA]</scope>
    <source>
        <strain evidence="2">B3_LCP</strain>
    </source>
</reference>
<feature type="transmembrane region" description="Helical" evidence="1">
    <location>
        <begin position="111"/>
        <end position="135"/>
    </location>
</feature>
<evidence type="ECO:0000313" key="3">
    <source>
        <dbReference type="Proteomes" id="UP000319619"/>
    </source>
</evidence>
<evidence type="ECO:0000256" key="1">
    <source>
        <dbReference type="SAM" id="Phobius"/>
    </source>
</evidence>
<dbReference type="EMBL" id="NJBN01000013">
    <property type="protein sequence ID" value="TKJ37265.1"/>
    <property type="molecule type" value="Genomic_DNA"/>
</dbReference>
<sequence>MQYLKKQTVISITVLLLIFLLSSIVLASGEHSTEPDVAETAHTTDSLGANLPLWSALPFVGILLSIALFPLFAPVIWHRHFGKISAFWALTFALPFLLIFRGEALYEILHIYFLDYIPFIILLWGLFTASGGILVRGTPIGTPLTNTILLLIGTILASWIGTTGAAMLLIRPMIRSNRFRKYKMHTIVFFIFLVANIGGSLTPLGDPPLFLGFLHGVPFFWTMNLFPHMAFMSLILLMLYFALDSFLFKRAGSPKGDLEVKPSIKIEGLHNLIFLMGIMGAVLMSGMWHAGSFSLFGIHINTSSVYRDVIILLMVFLSVKTTRKQIRTDNGFTWFPIKEVAYLFAGIFMTIIPALTMLRAGENGSLAGLVEIVKEPLHFFWITGTLSSFLDNAPTYLTFFNLSLGRLGLTEMQVSEILRGIIESGTGQQFISILKGISVGAVFFGAVTYIGNAPNFMVRSIAEENDVDMPSFFGYMAWSVGILVPLFFLITWVFFI</sequence>
<proteinExistence type="predicted"/>
<dbReference type="Proteomes" id="UP000319619">
    <property type="component" value="Unassembled WGS sequence"/>
</dbReference>
<feature type="transmembrane region" description="Helical" evidence="1">
    <location>
        <begin position="147"/>
        <end position="170"/>
    </location>
</feature>
<feature type="transmembrane region" description="Helical" evidence="1">
    <location>
        <begin position="340"/>
        <end position="358"/>
    </location>
</feature>
<keyword evidence="1" id="KW-0812">Transmembrane</keyword>